<dbReference type="PANTHER" id="PTHR11036">
    <property type="entry name" value="SEMAPHORIN"/>
    <property type="match status" value="1"/>
</dbReference>
<evidence type="ECO:0008006" key="11">
    <source>
        <dbReference type="Google" id="ProtNLM"/>
    </source>
</evidence>
<dbReference type="Gene3D" id="2.60.40.10">
    <property type="entry name" value="Immunoglobulins"/>
    <property type="match status" value="1"/>
</dbReference>
<dbReference type="InterPro" id="IPR003599">
    <property type="entry name" value="Ig_sub"/>
</dbReference>
<comment type="caution">
    <text evidence="9">The sequence shown here is derived from an EMBL/GenBank/DDBJ whole genome shotgun (WGS) entry which is preliminary data.</text>
</comment>
<evidence type="ECO:0000313" key="10">
    <source>
        <dbReference type="Proteomes" id="UP000826234"/>
    </source>
</evidence>
<dbReference type="InterPro" id="IPR007110">
    <property type="entry name" value="Ig-like_dom"/>
</dbReference>
<evidence type="ECO:0000256" key="3">
    <source>
        <dbReference type="ARBA" id="ARBA00023180"/>
    </source>
</evidence>
<dbReference type="SUPFAM" id="SSF101912">
    <property type="entry name" value="Sema domain"/>
    <property type="match status" value="2"/>
</dbReference>
<dbReference type="Gene3D" id="3.30.1680.10">
    <property type="entry name" value="ligand-binding face of the semaphorins, domain 2"/>
    <property type="match status" value="1"/>
</dbReference>
<name>A0ABQ7TJM5_PHRPL</name>
<organism evidence="9 10">
    <name type="scientific">Phrynosoma platyrhinos</name>
    <name type="common">Desert horned lizard</name>
    <dbReference type="NCBI Taxonomy" id="52577"/>
    <lineage>
        <taxon>Eukaryota</taxon>
        <taxon>Metazoa</taxon>
        <taxon>Chordata</taxon>
        <taxon>Craniata</taxon>
        <taxon>Vertebrata</taxon>
        <taxon>Euteleostomi</taxon>
        <taxon>Lepidosauria</taxon>
        <taxon>Squamata</taxon>
        <taxon>Bifurcata</taxon>
        <taxon>Unidentata</taxon>
        <taxon>Episquamata</taxon>
        <taxon>Toxicofera</taxon>
        <taxon>Iguania</taxon>
        <taxon>Phrynosomatidae</taxon>
        <taxon>Phrynosomatinae</taxon>
        <taxon>Phrynosoma</taxon>
    </lineage>
</organism>
<dbReference type="InterPro" id="IPR013151">
    <property type="entry name" value="Immunoglobulin_dom"/>
</dbReference>
<sequence>MCSRILGAWWLLPNHSSYFQKVVCGTKKGLAKELTNTLFSLVCVFFLELKATGTAHFFNFLLNSTDYRILLKDEDHDRMYVGSKDYILSLDLHDINREPLIIHWPASQQRIDECVLSGKNINGECGNFIRLIQPWNRTHLYVCGTGAYNPVCIFVNRGRKAQVALLALTLCSSSPQAFELNQSIQQGGRGSRAVDSSLHPSSVERKSDTNFRSSPTIFTHLGIVNKCLTYVRKRKLVFSDILSLLTFQALAQGLEKRDYIFYLEPEKLESGKGKCSYDPKVDTVSALINEELYAGVYIDFMGTDAAIFRTMGKQTAMRTDQYNSRWLNACIMERDPMREDLSPHFPAPPAVVEQQKQLSKLKLGISFALRDTGRCSNSLQLNQLQTCGSRFPQLVYNEASNSYLLPVQPEQLRLMEEQRRQFQYLPAMQEPLPASAQRLYPLPSTQQPLPSPVPSSHRLPVAQQPPSSLVPTWRTVSPSPSPSPDPAFVHAQLIPDSAERNDDKLYFFFREKSTDSPQSPVVYSRIGRICLNDDGGHCCLVNKWSTFLKARLICSVPGPDGIETHFDELQDVFVQQTQDGKNPIIYAVFAASGSVFKGSAVCVYSMADIRMVFNGPFAHKEGPNYQWMPYTGKMPYPRPGTCPGGTFTPSMKSTKDYPDEVINFMRTHPMMYNGVYPIHRQPLVVRTNVNYKFTTIAVDQVDAADGRYEVLFLGTDRGTVQKVIVLPKDDMETEELMLEEVEVFKQQLYVSSAIGLTHLALHRCDVYGEACADCCLARDPYCAWDGKSCSRYSASSKRRSRRQDVRHGNPIRQCRGYNSNASKNTVEAVQYGVEGSTAFLECQPRSPQATVKWLLQKDNSDRRKELRTEGRVLRTEQGLLLRSLQLSDGGLYSCTATENNFKHTVAKVQLHVLSSETIHAVLFQSEGPAPSAAAVQAGLPGTFSSHYHDLVQLLTQPEMGLINQYCQGYWRHVASNHKETLANLKAKELHDQKKPRNRRNHPPEGDQQT</sequence>
<gene>
    <name evidence="9" type="ORF">JD844_012503</name>
</gene>
<dbReference type="SMART" id="SM00408">
    <property type="entry name" value="IGc2"/>
    <property type="match status" value="1"/>
</dbReference>
<dbReference type="SUPFAM" id="SSF103575">
    <property type="entry name" value="Plexin repeat"/>
    <property type="match status" value="1"/>
</dbReference>
<evidence type="ECO:0000256" key="5">
    <source>
        <dbReference type="PROSITE-ProRule" id="PRU00352"/>
    </source>
</evidence>
<evidence type="ECO:0000256" key="2">
    <source>
        <dbReference type="ARBA" id="ARBA00023157"/>
    </source>
</evidence>
<dbReference type="InterPro" id="IPR001627">
    <property type="entry name" value="Semap_dom"/>
</dbReference>
<keyword evidence="10" id="KW-1185">Reference proteome</keyword>
<feature type="domain" description="Ig-like" evidence="7">
    <location>
        <begin position="834"/>
        <end position="906"/>
    </location>
</feature>
<comment type="similarity">
    <text evidence="1">Belongs to the semaphorin family.</text>
</comment>
<feature type="compositionally biased region" description="Polar residues" evidence="6">
    <location>
        <begin position="464"/>
        <end position="476"/>
    </location>
</feature>
<dbReference type="Gene3D" id="2.130.10.10">
    <property type="entry name" value="YVTN repeat-like/Quinoprotein amine dehydrogenase"/>
    <property type="match status" value="2"/>
</dbReference>
<dbReference type="PROSITE" id="PS51004">
    <property type="entry name" value="SEMA"/>
    <property type="match status" value="1"/>
</dbReference>
<feature type="domain" description="Sema" evidence="8">
    <location>
        <begin position="41"/>
        <end position="781"/>
    </location>
</feature>
<evidence type="ECO:0000259" key="8">
    <source>
        <dbReference type="PROSITE" id="PS51004"/>
    </source>
</evidence>
<dbReference type="SUPFAM" id="SSF48726">
    <property type="entry name" value="Immunoglobulin"/>
    <property type="match status" value="1"/>
</dbReference>
<dbReference type="InterPro" id="IPR016201">
    <property type="entry name" value="PSI"/>
</dbReference>
<dbReference type="InterPro" id="IPR015943">
    <property type="entry name" value="WD40/YVTN_repeat-like_dom_sf"/>
</dbReference>
<dbReference type="InterPro" id="IPR013783">
    <property type="entry name" value="Ig-like_fold"/>
</dbReference>
<dbReference type="EMBL" id="JAIPUX010000439">
    <property type="protein sequence ID" value="KAH0629984.1"/>
    <property type="molecule type" value="Genomic_DNA"/>
</dbReference>
<evidence type="ECO:0000256" key="6">
    <source>
        <dbReference type="SAM" id="MobiDB-lite"/>
    </source>
</evidence>
<comment type="caution">
    <text evidence="5">Lacks conserved residue(s) required for the propagation of feature annotation.</text>
</comment>
<dbReference type="SMART" id="SM00423">
    <property type="entry name" value="PSI"/>
    <property type="match status" value="1"/>
</dbReference>
<dbReference type="PANTHER" id="PTHR11036:SF27">
    <property type="entry name" value="SEMAPHORIN-3F"/>
    <property type="match status" value="1"/>
</dbReference>
<dbReference type="SMART" id="SM00409">
    <property type="entry name" value="IG"/>
    <property type="match status" value="1"/>
</dbReference>
<dbReference type="PROSITE" id="PS50835">
    <property type="entry name" value="IG_LIKE"/>
    <property type="match status" value="1"/>
</dbReference>
<feature type="region of interest" description="Disordered" evidence="6">
    <location>
        <begin position="799"/>
        <end position="818"/>
    </location>
</feature>
<dbReference type="InterPro" id="IPR027231">
    <property type="entry name" value="Semaphorin"/>
</dbReference>
<feature type="region of interest" description="Disordered" evidence="6">
    <location>
        <begin position="442"/>
        <end position="484"/>
    </location>
</feature>
<dbReference type="InterPro" id="IPR003598">
    <property type="entry name" value="Ig_sub2"/>
</dbReference>
<dbReference type="Proteomes" id="UP000826234">
    <property type="component" value="Unassembled WGS sequence"/>
</dbReference>
<dbReference type="Pfam" id="PF00047">
    <property type="entry name" value="ig"/>
    <property type="match status" value="1"/>
</dbReference>
<evidence type="ECO:0000259" key="7">
    <source>
        <dbReference type="PROSITE" id="PS50835"/>
    </source>
</evidence>
<feature type="region of interest" description="Disordered" evidence="6">
    <location>
        <begin position="188"/>
        <end position="209"/>
    </location>
</feature>
<evidence type="ECO:0000256" key="1">
    <source>
        <dbReference type="ARBA" id="ARBA00009492"/>
    </source>
</evidence>
<keyword evidence="3" id="KW-0325">Glycoprotein</keyword>
<keyword evidence="2" id="KW-1015">Disulfide bond</keyword>
<evidence type="ECO:0000256" key="4">
    <source>
        <dbReference type="ARBA" id="ARBA00023319"/>
    </source>
</evidence>
<dbReference type="SMART" id="SM00630">
    <property type="entry name" value="Sema"/>
    <property type="match status" value="1"/>
</dbReference>
<protein>
    <recommendedName>
        <fullName evidence="11">Semaphorin-3C</fullName>
    </recommendedName>
</protein>
<dbReference type="Pfam" id="PF01403">
    <property type="entry name" value="Sema"/>
    <property type="match status" value="1"/>
</dbReference>
<reference evidence="9 10" key="1">
    <citation type="journal article" date="2022" name="Gigascience">
        <title>A chromosome-level genome assembly and annotation of the desert horned lizard, Phrynosoma platyrhinos, provides insight into chromosomal rearrangements among reptiles.</title>
        <authorList>
            <person name="Koochekian N."/>
            <person name="Ascanio A."/>
            <person name="Farleigh K."/>
            <person name="Card D.C."/>
            <person name="Schield D.R."/>
            <person name="Castoe T.A."/>
            <person name="Jezkova T."/>
        </authorList>
    </citation>
    <scope>NUCLEOTIDE SEQUENCE [LARGE SCALE GENOMIC DNA]</scope>
    <source>
        <strain evidence="9">NK-2021</strain>
    </source>
</reference>
<accession>A0ABQ7TJM5</accession>
<evidence type="ECO:0000313" key="9">
    <source>
        <dbReference type="EMBL" id="KAH0629984.1"/>
    </source>
</evidence>
<dbReference type="CDD" id="cd05871">
    <property type="entry name" value="Ig_Sema3"/>
    <property type="match status" value="1"/>
</dbReference>
<keyword evidence="4" id="KW-0393">Immunoglobulin domain</keyword>
<proteinExistence type="inferred from homology"/>
<feature type="region of interest" description="Disordered" evidence="6">
    <location>
        <begin position="987"/>
        <end position="1009"/>
    </location>
</feature>
<dbReference type="InterPro" id="IPR036179">
    <property type="entry name" value="Ig-like_dom_sf"/>
</dbReference>
<dbReference type="InterPro" id="IPR036352">
    <property type="entry name" value="Semap_dom_sf"/>
</dbReference>